<evidence type="ECO:0000256" key="8">
    <source>
        <dbReference type="ARBA" id="ARBA00022741"/>
    </source>
</evidence>
<dbReference type="PROSITE" id="PS50885">
    <property type="entry name" value="HAMP"/>
    <property type="match status" value="1"/>
</dbReference>
<evidence type="ECO:0000256" key="7">
    <source>
        <dbReference type="ARBA" id="ARBA00022692"/>
    </source>
</evidence>
<evidence type="ECO:0000256" key="4">
    <source>
        <dbReference type="ARBA" id="ARBA00022519"/>
    </source>
</evidence>
<dbReference type="SUPFAM" id="SSF158472">
    <property type="entry name" value="HAMP domain-like"/>
    <property type="match status" value="1"/>
</dbReference>
<dbReference type="EMBL" id="CP097331">
    <property type="protein sequence ID" value="URF07674.1"/>
    <property type="molecule type" value="Genomic_DNA"/>
</dbReference>
<evidence type="ECO:0000259" key="17">
    <source>
        <dbReference type="PROSITE" id="PS50109"/>
    </source>
</evidence>
<dbReference type="InterPro" id="IPR003594">
    <property type="entry name" value="HATPase_dom"/>
</dbReference>
<dbReference type="RefSeq" id="WP_250025858.1">
    <property type="nucleotide sequence ID" value="NZ_CP097331.1"/>
</dbReference>
<keyword evidence="8 14" id="KW-0547">Nucleotide-binding</keyword>
<feature type="transmembrane region" description="Helical" evidence="16">
    <location>
        <begin position="35"/>
        <end position="56"/>
    </location>
</feature>
<dbReference type="Gene3D" id="1.10.8.500">
    <property type="entry name" value="HAMP domain in histidine kinase"/>
    <property type="match status" value="1"/>
</dbReference>
<reference evidence="19" key="2">
    <citation type="submission" date="2022-05" db="EMBL/GenBank/DDBJ databases">
        <authorList>
            <person name="Kunte H.-J."/>
        </authorList>
    </citation>
    <scope>NUCLEOTIDE SEQUENCE</scope>
    <source>
        <strain evidence="19">G5</strain>
    </source>
</reference>
<evidence type="ECO:0000259" key="18">
    <source>
        <dbReference type="PROSITE" id="PS50885"/>
    </source>
</evidence>
<dbReference type="Gene3D" id="3.30.450.40">
    <property type="match status" value="1"/>
</dbReference>
<dbReference type="InterPro" id="IPR029016">
    <property type="entry name" value="GAF-like_dom_sf"/>
</dbReference>
<dbReference type="Proteomes" id="UP001056132">
    <property type="component" value="Chromosome 2"/>
</dbReference>
<dbReference type="Pfam" id="PF02518">
    <property type="entry name" value="HATPase_c"/>
    <property type="match status" value="1"/>
</dbReference>
<keyword evidence="13 14" id="KW-0472">Membrane</keyword>
<evidence type="ECO:0000256" key="6">
    <source>
        <dbReference type="ARBA" id="ARBA00022679"/>
    </source>
</evidence>
<keyword evidence="3 14" id="KW-1003">Cell membrane</keyword>
<dbReference type="EC" id="2.7.13.3" evidence="14"/>
<dbReference type="GO" id="GO:0005886">
    <property type="term" value="C:plasma membrane"/>
    <property type="evidence" value="ECO:0007669"/>
    <property type="project" value="UniProtKB-SubCell"/>
</dbReference>
<evidence type="ECO:0000256" key="9">
    <source>
        <dbReference type="ARBA" id="ARBA00022777"/>
    </source>
</evidence>
<feature type="transmembrane region" description="Helical" evidence="16">
    <location>
        <begin position="193"/>
        <end position="216"/>
    </location>
</feature>
<organism evidence="19 20">
    <name type="scientific">Cupriavidus campinensis</name>
    <dbReference type="NCBI Taxonomy" id="151783"/>
    <lineage>
        <taxon>Bacteria</taxon>
        <taxon>Pseudomonadati</taxon>
        <taxon>Pseudomonadota</taxon>
        <taxon>Betaproteobacteria</taxon>
        <taxon>Burkholderiales</taxon>
        <taxon>Burkholderiaceae</taxon>
        <taxon>Cupriavidus</taxon>
    </lineage>
</organism>
<dbReference type="InterPro" id="IPR005467">
    <property type="entry name" value="His_kinase_dom"/>
</dbReference>
<evidence type="ECO:0000256" key="2">
    <source>
        <dbReference type="ARBA" id="ARBA00004429"/>
    </source>
</evidence>
<dbReference type="PIRSF" id="PIRSF003167">
    <property type="entry name" value="STHK_NarX/NarQ"/>
    <property type="match status" value="1"/>
</dbReference>
<dbReference type="InterPro" id="IPR050482">
    <property type="entry name" value="Sensor_HK_TwoCompSys"/>
</dbReference>
<keyword evidence="6 14" id="KW-0808">Transferase</keyword>
<dbReference type="Gene3D" id="1.20.120.960">
    <property type="entry name" value="Histidine kinase NarX, sensor domain"/>
    <property type="match status" value="1"/>
</dbReference>
<proteinExistence type="predicted"/>
<evidence type="ECO:0000256" key="16">
    <source>
        <dbReference type="SAM" id="Phobius"/>
    </source>
</evidence>
<evidence type="ECO:0000256" key="11">
    <source>
        <dbReference type="ARBA" id="ARBA00022989"/>
    </source>
</evidence>
<dbReference type="InterPro" id="IPR003018">
    <property type="entry name" value="GAF"/>
</dbReference>
<keyword evidence="10 14" id="KW-0067">ATP-binding</keyword>
<dbReference type="PANTHER" id="PTHR24421:SF10">
    <property type="entry name" value="NITRATE_NITRITE SENSOR PROTEIN NARQ"/>
    <property type="match status" value="1"/>
</dbReference>
<dbReference type="SMART" id="SM00387">
    <property type="entry name" value="HATPase_c"/>
    <property type="match status" value="1"/>
</dbReference>
<dbReference type="SMART" id="SM00304">
    <property type="entry name" value="HAMP"/>
    <property type="match status" value="1"/>
</dbReference>
<dbReference type="Gene3D" id="1.20.5.1930">
    <property type="match status" value="1"/>
</dbReference>
<feature type="domain" description="Histidine kinase" evidence="17">
    <location>
        <begin position="564"/>
        <end position="651"/>
    </location>
</feature>
<keyword evidence="11 16" id="KW-1133">Transmembrane helix</keyword>
<sequence>MPAPFPDAAFDTHADPQATSAVGLPGLRHRLSTRIISLSLISLLVVLTMIGGTLWLSWNLEGAGAAINDAGSVRMHANAVAIELTRARAHQPHALAPRIAQLDETLAQLRRGDAKRPLFLPAVPVIHDQLDRVARAWDERMKPLAEQDINAPDGTPLAYVAALSDFVAQANQLVRMIEADNARKTDLLRMSQAALAAIACMGTVAVIYLLYLWIILPVLTLQDGLRRMAAREFSLRLPVTSRDEFGTLSTGFNRMAAELQELYRGLEARVAQKTAELARRNRDLETLYDIAAYLNQPNEAEALCRGFLTRIMRRLDADGGSVRMLDAVPENLHMVVSEGLPAALIEQEQRMAADACHCGAATRQRVVTWPAPPHAQPSPPMACGFGGFAAFRIDTPRGVIGMFSLHFRSPRVLNASDRQLLETLAQHLGVALEHQRLSATARQLAVVEERNLVAQGLHDSIAQGLNYLNLQAQLLEEAVSRGALADVAAIVPMLRCGVDESYQDVRELLLNFRTRLTQGELRQAAEDTVARFRRQCATEARLEVEGYDNARPLPPDAQLQVLFVLQEALSNVRKHAQAGHVLVRLRGGRDLELVVQDDGEGFDAAGLATRCEMQVGLHIMRERAARLNAQLSIESAPGRGTRVALRVPGAHVSGEASEASEASEANEINEMSLQS</sequence>
<dbReference type="Pfam" id="PF13185">
    <property type="entry name" value="GAF_2"/>
    <property type="match status" value="1"/>
</dbReference>
<protein>
    <recommendedName>
        <fullName evidence="14">Sensor protein</fullName>
        <ecNumber evidence="14">2.7.13.3</ecNumber>
    </recommendedName>
</protein>
<dbReference type="InterPro" id="IPR003660">
    <property type="entry name" value="HAMP_dom"/>
</dbReference>
<dbReference type="GO" id="GO:0005524">
    <property type="term" value="F:ATP binding"/>
    <property type="evidence" value="ECO:0007669"/>
    <property type="project" value="UniProtKB-UniRule"/>
</dbReference>
<keyword evidence="4 14" id="KW-0997">Cell inner membrane</keyword>
<comment type="subcellular location">
    <subcellularLocation>
        <location evidence="2">Cell inner membrane</location>
        <topology evidence="2">Multi-pass membrane protein</topology>
    </subcellularLocation>
</comment>
<dbReference type="PANTHER" id="PTHR24421">
    <property type="entry name" value="NITRATE/NITRITE SENSOR PROTEIN NARX-RELATED"/>
    <property type="match status" value="1"/>
</dbReference>
<evidence type="ECO:0000256" key="12">
    <source>
        <dbReference type="ARBA" id="ARBA00023012"/>
    </source>
</evidence>
<dbReference type="PROSITE" id="PS50096">
    <property type="entry name" value="IQ"/>
    <property type="match status" value="1"/>
</dbReference>
<name>A0AAE9I5I2_9BURK</name>
<dbReference type="CDD" id="cd06225">
    <property type="entry name" value="HAMP"/>
    <property type="match status" value="1"/>
</dbReference>
<evidence type="ECO:0000313" key="20">
    <source>
        <dbReference type="Proteomes" id="UP001056132"/>
    </source>
</evidence>
<dbReference type="SUPFAM" id="SSF55781">
    <property type="entry name" value="GAF domain-like"/>
    <property type="match status" value="1"/>
</dbReference>
<dbReference type="Pfam" id="PF07730">
    <property type="entry name" value="HisKA_3"/>
    <property type="match status" value="1"/>
</dbReference>
<dbReference type="InterPro" id="IPR016380">
    <property type="entry name" value="Sig_transdc_His_kin_NarX/NarQ"/>
</dbReference>
<feature type="region of interest" description="Disordered" evidence="15">
    <location>
        <begin position="652"/>
        <end position="675"/>
    </location>
</feature>
<dbReference type="AlphaFoldDB" id="A0AAE9I5I2"/>
<dbReference type="KEGG" id="ccam:M5D45_21060"/>
<feature type="domain" description="HAMP" evidence="18">
    <location>
        <begin position="212"/>
        <end position="264"/>
    </location>
</feature>
<evidence type="ECO:0000256" key="1">
    <source>
        <dbReference type="ARBA" id="ARBA00000085"/>
    </source>
</evidence>
<reference evidence="19" key="1">
    <citation type="journal article" date="2022" name="Microbiol. Resour. Announc.">
        <title>Genome Sequence of Cupriavidus campinensis Strain G5, a Member of a Bacterial Consortium Capable of Polyethylene Degradation.</title>
        <authorList>
            <person name="Schneider B."/>
            <person name="Pfeiffer F."/>
            <person name="Dyall-Smith M."/>
            <person name="Kunte H.J."/>
        </authorList>
    </citation>
    <scope>NUCLEOTIDE SEQUENCE</scope>
    <source>
        <strain evidence="19">G5</strain>
    </source>
</reference>
<evidence type="ECO:0000256" key="5">
    <source>
        <dbReference type="ARBA" id="ARBA00022553"/>
    </source>
</evidence>
<gene>
    <name evidence="19" type="ORF">M5D45_21060</name>
</gene>
<accession>A0AAE9I5I2</accession>
<dbReference type="CDD" id="cd16917">
    <property type="entry name" value="HATPase_UhpB-NarQ-NarX-like"/>
    <property type="match status" value="1"/>
</dbReference>
<comment type="catalytic activity">
    <reaction evidence="1 14">
        <text>ATP + protein L-histidine = ADP + protein N-phospho-L-histidine.</text>
        <dbReference type="EC" id="2.7.13.3"/>
    </reaction>
</comment>
<evidence type="ECO:0000256" key="13">
    <source>
        <dbReference type="ARBA" id="ARBA00023136"/>
    </source>
</evidence>
<dbReference type="GO" id="GO:0000155">
    <property type="term" value="F:phosphorelay sensor kinase activity"/>
    <property type="evidence" value="ECO:0007669"/>
    <property type="project" value="UniProtKB-UniRule"/>
</dbReference>
<dbReference type="SUPFAM" id="SSF55874">
    <property type="entry name" value="ATPase domain of HSP90 chaperone/DNA topoisomerase II/histidine kinase"/>
    <property type="match status" value="1"/>
</dbReference>
<keyword evidence="7 16" id="KW-0812">Transmembrane</keyword>
<evidence type="ECO:0000313" key="19">
    <source>
        <dbReference type="EMBL" id="URF07674.1"/>
    </source>
</evidence>
<dbReference type="Pfam" id="PF13675">
    <property type="entry name" value="PilJ"/>
    <property type="match status" value="1"/>
</dbReference>
<evidence type="ECO:0000256" key="14">
    <source>
        <dbReference type="PIRNR" id="PIRNR003167"/>
    </source>
</evidence>
<evidence type="ECO:0000256" key="3">
    <source>
        <dbReference type="ARBA" id="ARBA00022475"/>
    </source>
</evidence>
<dbReference type="PROSITE" id="PS50109">
    <property type="entry name" value="HIS_KIN"/>
    <property type="match status" value="1"/>
</dbReference>
<evidence type="ECO:0000256" key="15">
    <source>
        <dbReference type="SAM" id="MobiDB-lite"/>
    </source>
</evidence>
<keyword evidence="5" id="KW-0597">Phosphoprotein</keyword>
<dbReference type="Gene3D" id="3.30.565.10">
    <property type="entry name" value="Histidine kinase-like ATPase, C-terminal domain"/>
    <property type="match status" value="1"/>
</dbReference>
<feature type="compositionally biased region" description="Low complexity" evidence="15">
    <location>
        <begin position="653"/>
        <end position="665"/>
    </location>
</feature>
<dbReference type="InterPro" id="IPR011712">
    <property type="entry name" value="Sig_transdc_His_kin_sub3_dim/P"/>
</dbReference>
<evidence type="ECO:0000256" key="10">
    <source>
        <dbReference type="ARBA" id="ARBA00022840"/>
    </source>
</evidence>
<dbReference type="SMART" id="SM00065">
    <property type="entry name" value="GAF"/>
    <property type="match status" value="1"/>
</dbReference>
<dbReference type="InterPro" id="IPR036890">
    <property type="entry name" value="HATPase_C_sf"/>
</dbReference>
<keyword evidence="9 14" id="KW-0418">Kinase</keyword>
<dbReference type="Pfam" id="PF00672">
    <property type="entry name" value="HAMP"/>
    <property type="match status" value="1"/>
</dbReference>
<dbReference type="InterPro" id="IPR042295">
    <property type="entry name" value="NarX-like_N_sf"/>
</dbReference>
<dbReference type="InterPro" id="IPR029095">
    <property type="entry name" value="NarX-like_N"/>
</dbReference>
<keyword evidence="12 14" id="KW-0902">Two-component regulatory system</keyword>
<dbReference type="GO" id="GO:0046983">
    <property type="term" value="F:protein dimerization activity"/>
    <property type="evidence" value="ECO:0007669"/>
    <property type="project" value="UniProtKB-UniRule"/>
</dbReference>